<keyword evidence="1" id="KW-0472">Membrane</keyword>
<reference evidence="2 3" key="1">
    <citation type="submission" date="2019-07" db="EMBL/GenBank/DDBJ databases">
        <title>Sulfurimonas paralvinellae sp. nov., a novel mesophilic, hydrogen- and sulfur-oxidizing chemolithoautotroph within the Epsilonproteo- bacteria isolated from a deep-sea hydrothermal vent polychaete nest, reclassification of Thiomicrospira denitrificans as Sulfurimonas denitrificans comb. nov. and emended description of the genus Sulfurimonas.</title>
        <authorList>
            <person name="Wang S."/>
            <person name="Jiang L."/>
            <person name="Shao Z."/>
        </authorList>
    </citation>
    <scope>NUCLEOTIDE SEQUENCE [LARGE SCALE GENOMIC DNA]</scope>
    <source>
        <strain evidence="2 3">GO25</strain>
    </source>
</reference>
<dbReference type="GO" id="GO:0016787">
    <property type="term" value="F:hydrolase activity"/>
    <property type="evidence" value="ECO:0007669"/>
    <property type="project" value="UniProtKB-KW"/>
</dbReference>
<dbReference type="KEGG" id="spal:FM071_07430"/>
<evidence type="ECO:0000313" key="3">
    <source>
        <dbReference type="Proteomes" id="UP000593580"/>
    </source>
</evidence>
<name>A0A7M1B8S8_9BACT</name>
<dbReference type="AlphaFoldDB" id="A0A7M1B8S8"/>
<sequence>MKEPFAWDDYSDQPALLKNRAYKKTMRKRESRSLLYTIVSSLLFIPLSLLAMPFVKRKEIDTSKFFSLVVDFEREPSLTQELIDELGVESILLRLKLWEMHKLPELKNFIQNNSNKKIILKIMQDREHVEDLKLLQKNLETIFTELQQNVNVFEIGSTINRSKWGFFSVREYLHFYKVAYDLKKSDFPNIELIGSGVIDFEFHYTAHTLFNFCKCKYDGIASLLYVDRRGAPENTQLGFSLIDKIALLSTMVWLSPKTKQKLYITETNWPISSTAPYAPTSEYECVSEELYADFMLRYYLLAFATQQVDSVSWHQLIAPGYGLIDNREGIRKREAYDTYKYMLNILKTAQFLRLDIKRGYYIIQFWVNEQLLQIHWSMNETTLKNEDFFEVYSKTGQKIEDEILEIGSSPLYIFITKEVGQKVNASERI</sequence>
<keyword evidence="1" id="KW-1133">Transmembrane helix</keyword>
<evidence type="ECO:0000313" key="2">
    <source>
        <dbReference type="EMBL" id="QOP46129.1"/>
    </source>
</evidence>
<dbReference type="Proteomes" id="UP000593580">
    <property type="component" value="Chromosome"/>
</dbReference>
<proteinExistence type="predicted"/>
<protein>
    <submittedName>
        <fullName evidence="2">Glycosyl hydrolase</fullName>
    </submittedName>
</protein>
<feature type="transmembrane region" description="Helical" evidence="1">
    <location>
        <begin position="33"/>
        <end position="55"/>
    </location>
</feature>
<evidence type="ECO:0000256" key="1">
    <source>
        <dbReference type="SAM" id="Phobius"/>
    </source>
</evidence>
<keyword evidence="2" id="KW-0378">Hydrolase</keyword>
<accession>A0A7M1B8S8</accession>
<keyword evidence="3" id="KW-1185">Reference proteome</keyword>
<dbReference type="RefSeq" id="WP_193110301.1">
    <property type="nucleotide sequence ID" value="NZ_CP041406.1"/>
</dbReference>
<organism evidence="2 3">
    <name type="scientific">Sulfurimonas paralvinellae</name>
    <dbReference type="NCBI Taxonomy" id="317658"/>
    <lineage>
        <taxon>Bacteria</taxon>
        <taxon>Pseudomonadati</taxon>
        <taxon>Campylobacterota</taxon>
        <taxon>Epsilonproteobacteria</taxon>
        <taxon>Campylobacterales</taxon>
        <taxon>Sulfurimonadaceae</taxon>
        <taxon>Sulfurimonas</taxon>
    </lineage>
</organism>
<dbReference type="Gene3D" id="3.20.20.80">
    <property type="entry name" value="Glycosidases"/>
    <property type="match status" value="1"/>
</dbReference>
<gene>
    <name evidence="2" type="ORF">FM071_07430</name>
</gene>
<dbReference type="InterPro" id="IPR017853">
    <property type="entry name" value="GH"/>
</dbReference>
<dbReference type="SUPFAM" id="SSF51445">
    <property type="entry name" value="(Trans)glycosidases"/>
    <property type="match status" value="1"/>
</dbReference>
<keyword evidence="1" id="KW-0812">Transmembrane</keyword>
<dbReference type="EMBL" id="CP041406">
    <property type="protein sequence ID" value="QOP46129.1"/>
    <property type="molecule type" value="Genomic_DNA"/>
</dbReference>